<evidence type="ECO:0000256" key="2">
    <source>
        <dbReference type="ARBA" id="ARBA00022574"/>
    </source>
</evidence>
<comment type="subcellular location">
    <subcellularLocation>
        <location evidence="1">Nucleus</location>
    </subcellularLocation>
</comment>
<accession>A0A183DHF1</accession>
<dbReference type="PANTHER" id="PTHR19848">
    <property type="entry name" value="WD40 REPEAT PROTEIN"/>
    <property type="match status" value="1"/>
</dbReference>
<dbReference type="EMBL" id="UYRT01022926">
    <property type="protein sequence ID" value="VDK60963.1"/>
    <property type="molecule type" value="Genomic_DNA"/>
</dbReference>
<dbReference type="SMART" id="SM00320">
    <property type="entry name" value="WD40"/>
    <property type="match status" value="2"/>
</dbReference>
<dbReference type="PROSITE" id="PS50082">
    <property type="entry name" value="WD_REPEATS_2"/>
    <property type="match status" value="2"/>
</dbReference>
<dbReference type="GO" id="GO:0000027">
    <property type="term" value="P:ribosomal large subunit assembly"/>
    <property type="evidence" value="ECO:0007669"/>
    <property type="project" value="TreeGrafter"/>
</dbReference>
<sequence length="127" mass="14214">MTGHKQWITELAWEPYHSNSQCRHLASAGKDGNVRIWDTVKCELVRCLTGHTASVTCLKWGGQGLIYTGSQDRTVKVWRAEDGILCRTLTGHAHWINTLALNVEYALRTGFYEPLEQSIVSLDDAVG</sequence>
<keyword evidence="7" id="KW-1185">Reference proteome</keyword>
<proteinExistence type="predicted"/>
<organism evidence="8">
    <name type="scientific">Gongylonema pulchrum</name>
    <dbReference type="NCBI Taxonomy" id="637853"/>
    <lineage>
        <taxon>Eukaryota</taxon>
        <taxon>Metazoa</taxon>
        <taxon>Ecdysozoa</taxon>
        <taxon>Nematoda</taxon>
        <taxon>Chromadorea</taxon>
        <taxon>Rhabditida</taxon>
        <taxon>Spirurina</taxon>
        <taxon>Spiruromorpha</taxon>
        <taxon>Spiruroidea</taxon>
        <taxon>Gongylonematidae</taxon>
        <taxon>Gongylonema</taxon>
    </lineage>
</organism>
<dbReference type="SUPFAM" id="SSF50978">
    <property type="entry name" value="WD40 repeat-like"/>
    <property type="match status" value="1"/>
</dbReference>
<dbReference type="WBParaSite" id="GPUH_0000815101-mRNA-1">
    <property type="protein sequence ID" value="GPUH_0000815101-mRNA-1"/>
    <property type="gene ID" value="GPUH_0000815101"/>
</dbReference>
<dbReference type="InterPro" id="IPR015943">
    <property type="entry name" value="WD40/YVTN_repeat-like_dom_sf"/>
</dbReference>
<evidence type="ECO:0000313" key="6">
    <source>
        <dbReference type="EMBL" id="VDK60963.1"/>
    </source>
</evidence>
<dbReference type="PROSITE" id="PS50294">
    <property type="entry name" value="WD_REPEATS_REGION"/>
    <property type="match status" value="2"/>
</dbReference>
<dbReference type="PANTHER" id="PTHR19848:SF0">
    <property type="entry name" value="NOTCHLESS PROTEIN HOMOLOG 1"/>
    <property type="match status" value="1"/>
</dbReference>
<dbReference type="OrthoDB" id="10267436at2759"/>
<reference evidence="6 7" key="2">
    <citation type="submission" date="2018-11" db="EMBL/GenBank/DDBJ databases">
        <authorList>
            <consortium name="Pathogen Informatics"/>
        </authorList>
    </citation>
    <scope>NUCLEOTIDE SEQUENCE [LARGE SCALE GENOMIC DNA]</scope>
</reference>
<dbReference type="InterPro" id="IPR036322">
    <property type="entry name" value="WD40_repeat_dom_sf"/>
</dbReference>
<dbReference type="GO" id="GO:0005730">
    <property type="term" value="C:nucleolus"/>
    <property type="evidence" value="ECO:0007669"/>
    <property type="project" value="TreeGrafter"/>
</dbReference>
<evidence type="ECO:0000313" key="7">
    <source>
        <dbReference type="Proteomes" id="UP000271098"/>
    </source>
</evidence>
<keyword evidence="4" id="KW-0539">Nucleus</keyword>
<evidence type="ECO:0000313" key="8">
    <source>
        <dbReference type="WBParaSite" id="GPUH_0000815101-mRNA-1"/>
    </source>
</evidence>
<feature type="repeat" description="WD" evidence="5">
    <location>
        <begin position="48"/>
        <end position="88"/>
    </location>
</feature>
<feature type="repeat" description="WD" evidence="5">
    <location>
        <begin position="1"/>
        <end position="38"/>
    </location>
</feature>
<dbReference type="Proteomes" id="UP000271098">
    <property type="component" value="Unassembled WGS sequence"/>
</dbReference>
<keyword evidence="3" id="KW-0677">Repeat</keyword>
<dbReference type="Pfam" id="PF00400">
    <property type="entry name" value="WD40"/>
    <property type="match status" value="2"/>
</dbReference>
<protein>
    <submittedName>
        <fullName evidence="8">WD_REPEATS_REGION domain-containing protein</fullName>
    </submittedName>
</protein>
<gene>
    <name evidence="6" type="ORF">GPUH_LOCUS8141</name>
</gene>
<keyword evidence="2 5" id="KW-0853">WD repeat</keyword>
<name>A0A183DHF1_9BILA</name>
<evidence type="ECO:0000256" key="1">
    <source>
        <dbReference type="ARBA" id="ARBA00004123"/>
    </source>
</evidence>
<evidence type="ECO:0000256" key="3">
    <source>
        <dbReference type="ARBA" id="ARBA00022737"/>
    </source>
</evidence>
<dbReference type="Gene3D" id="2.130.10.10">
    <property type="entry name" value="YVTN repeat-like/Quinoprotein amine dehydrogenase"/>
    <property type="match status" value="1"/>
</dbReference>
<dbReference type="InterPro" id="IPR001680">
    <property type="entry name" value="WD40_rpt"/>
</dbReference>
<dbReference type="AlphaFoldDB" id="A0A183DHF1"/>
<evidence type="ECO:0000256" key="5">
    <source>
        <dbReference type="PROSITE-ProRule" id="PRU00221"/>
    </source>
</evidence>
<evidence type="ECO:0000256" key="4">
    <source>
        <dbReference type="ARBA" id="ARBA00023242"/>
    </source>
</evidence>
<reference evidence="8" key="1">
    <citation type="submission" date="2016-06" db="UniProtKB">
        <authorList>
            <consortium name="WormBaseParasite"/>
        </authorList>
    </citation>
    <scope>IDENTIFICATION</scope>
</reference>
<dbReference type="GO" id="GO:0007219">
    <property type="term" value="P:Notch signaling pathway"/>
    <property type="evidence" value="ECO:0007669"/>
    <property type="project" value="TreeGrafter"/>
</dbReference>